<keyword evidence="1" id="KW-1133">Transmembrane helix</keyword>
<dbReference type="Proteomes" id="UP000198538">
    <property type="component" value="Unassembled WGS sequence"/>
</dbReference>
<dbReference type="STRING" id="582692.SAMN05720606_109126"/>
<gene>
    <name evidence="2" type="ORF">SAMN05720606_109126</name>
</gene>
<dbReference type="EMBL" id="FMVM01000009">
    <property type="protein sequence ID" value="SCY78815.1"/>
    <property type="molecule type" value="Genomic_DNA"/>
</dbReference>
<dbReference type="AlphaFoldDB" id="A0A1G5IRS0"/>
<organism evidence="2 3">
    <name type="scientific">Paenibacillus polysaccharolyticus</name>
    <dbReference type="NCBI Taxonomy" id="582692"/>
    <lineage>
        <taxon>Bacteria</taxon>
        <taxon>Bacillati</taxon>
        <taxon>Bacillota</taxon>
        <taxon>Bacilli</taxon>
        <taxon>Bacillales</taxon>
        <taxon>Paenibacillaceae</taxon>
        <taxon>Paenibacillus</taxon>
    </lineage>
</organism>
<evidence type="ECO:0000313" key="3">
    <source>
        <dbReference type="Proteomes" id="UP000198538"/>
    </source>
</evidence>
<evidence type="ECO:0000313" key="2">
    <source>
        <dbReference type="EMBL" id="SCY78815.1"/>
    </source>
</evidence>
<dbReference type="RefSeq" id="WP_090920867.1">
    <property type="nucleotide sequence ID" value="NZ_FMVM01000009.1"/>
</dbReference>
<sequence>MNQMNKILGVVLMVASVFISTLERMSIRLSTALIEAGSGSEQGLREVTQTVDVPTGLLVYFMFFVGFVLLVAGFPGTYKNKNKRQQERPENYT</sequence>
<protein>
    <submittedName>
        <fullName evidence="2">Uncharacterized protein</fullName>
    </submittedName>
</protein>
<proteinExistence type="predicted"/>
<keyword evidence="1" id="KW-0812">Transmembrane</keyword>
<name>A0A1G5IRS0_9BACL</name>
<feature type="transmembrane region" description="Helical" evidence="1">
    <location>
        <begin position="60"/>
        <end position="78"/>
    </location>
</feature>
<accession>A0A1G5IRS0</accession>
<evidence type="ECO:0000256" key="1">
    <source>
        <dbReference type="SAM" id="Phobius"/>
    </source>
</evidence>
<keyword evidence="3" id="KW-1185">Reference proteome</keyword>
<reference evidence="3" key="1">
    <citation type="submission" date="2016-10" db="EMBL/GenBank/DDBJ databases">
        <authorList>
            <person name="Varghese N."/>
            <person name="Submissions S."/>
        </authorList>
    </citation>
    <scope>NUCLEOTIDE SEQUENCE [LARGE SCALE GENOMIC DNA]</scope>
    <source>
        <strain evidence="3">BL9</strain>
    </source>
</reference>
<keyword evidence="1" id="KW-0472">Membrane</keyword>